<dbReference type="RefSeq" id="WP_202676300.1">
    <property type="nucleotide sequence ID" value="NZ_CP068595.1"/>
</dbReference>
<evidence type="ECO:0000313" key="1">
    <source>
        <dbReference type="EMBL" id="QQZ58830.1"/>
    </source>
</evidence>
<organism evidence="1 2">
    <name type="scientific">Paenibacillus sonchi</name>
    <dbReference type="NCBI Taxonomy" id="373687"/>
    <lineage>
        <taxon>Bacteria</taxon>
        <taxon>Bacillati</taxon>
        <taxon>Bacillota</taxon>
        <taxon>Bacilli</taxon>
        <taxon>Bacillales</taxon>
        <taxon>Paenibacillaceae</taxon>
        <taxon>Paenibacillus</taxon>
        <taxon>Paenibacillus sonchi group</taxon>
    </lineage>
</organism>
<dbReference type="Proteomes" id="UP000595841">
    <property type="component" value="Chromosome"/>
</dbReference>
<sequence length="59" mass="6443">MCRIPASLAGSAPRLLHGVQDFSQFDGFSPGLLYVVQDFNQFGGFSPQIVVRRAGFLQV</sequence>
<evidence type="ECO:0000313" key="2">
    <source>
        <dbReference type="Proteomes" id="UP000595841"/>
    </source>
</evidence>
<protein>
    <submittedName>
        <fullName evidence="1">Uncharacterized protein</fullName>
    </submittedName>
</protein>
<dbReference type="KEGG" id="pson:JI735_19020"/>
<accession>A0A974P7M2</accession>
<name>A0A974P7M2_9BACL</name>
<keyword evidence="2" id="KW-1185">Reference proteome</keyword>
<dbReference type="AlphaFoldDB" id="A0A974P7M2"/>
<reference evidence="1 2" key="1">
    <citation type="submission" date="2021-01" db="EMBL/GenBank/DDBJ databases">
        <title>Whole genome sequence of Paenibacillus sonchi LMG 24727 for comparative genomics.</title>
        <authorList>
            <person name="Lee G."/>
            <person name="Kim M.-J."/>
            <person name="Lim K."/>
            <person name="Shin J.-H."/>
        </authorList>
    </citation>
    <scope>NUCLEOTIDE SEQUENCE [LARGE SCALE GENOMIC DNA]</scope>
    <source>
        <strain evidence="1 2">LMG 24727</strain>
    </source>
</reference>
<dbReference type="EMBL" id="CP068595">
    <property type="protein sequence ID" value="QQZ58830.1"/>
    <property type="molecule type" value="Genomic_DNA"/>
</dbReference>
<gene>
    <name evidence="1" type="ORF">JI735_19020</name>
</gene>
<proteinExistence type="predicted"/>